<gene>
    <name evidence="3" type="ordered locus">Sinac_0143</name>
</gene>
<dbReference type="AlphaFoldDB" id="L0D7I6"/>
<dbReference type="GO" id="GO:0008270">
    <property type="term" value="F:zinc ion binding"/>
    <property type="evidence" value="ECO:0007669"/>
    <property type="project" value="UniProtKB-KW"/>
</dbReference>
<organism evidence="3 4">
    <name type="scientific">Singulisphaera acidiphila (strain ATCC BAA-1392 / DSM 18658 / VKM B-2454 / MOB10)</name>
    <dbReference type="NCBI Taxonomy" id="886293"/>
    <lineage>
        <taxon>Bacteria</taxon>
        <taxon>Pseudomonadati</taxon>
        <taxon>Planctomycetota</taxon>
        <taxon>Planctomycetia</taxon>
        <taxon>Isosphaerales</taxon>
        <taxon>Isosphaeraceae</taxon>
        <taxon>Singulisphaera</taxon>
    </lineage>
</organism>
<protein>
    <recommendedName>
        <fullName evidence="2">SWIM-type domain-containing protein</fullName>
    </recommendedName>
</protein>
<accession>L0D7I6</accession>
<evidence type="ECO:0000259" key="2">
    <source>
        <dbReference type="PROSITE" id="PS50966"/>
    </source>
</evidence>
<evidence type="ECO:0000256" key="1">
    <source>
        <dbReference type="PROSITE-ProRule" id="PRU00325"/>
    </source>
</evidence>
<dbReference type="HOGENOM" id="CLU_1440171_0_0_0"/>
<name>L0D7I6_SINAD</name>
<keyword evidence="1" id="KW-0479">Metal-binding</keyword>
<feature type="domain" description="SWIM-type" evidence="2">
    <location>
        <begin position="146"/>
        <end position="187"/>
    </location>
</feature>
<dbReference type="STRING" id="886293.Sinac_0143"/>
<dbReference type="eggNOG" id="ENOG50342WQ">
    <property type="taxonomic scope" value="Bacteria"/>
</dbReference>
<dbReference type="Proteomes" id="UP000010798">
    <property type="component" value="Chromosome"/>
</dbReference>
<keyword evidence="4" id="KW-1185">Reference proteome</keyword>
<dbReference type="InterPro" id="IPR007527">
    <property type="entry name" value="Znf_SWIM"/>
</dbReference>
<evidence type="ECO:0000313" key="4">
    <source>
        <dbReference type="Proteomes" id="UP000010798"/>
    </source>
</evidence>
<proteinExistence type="predicted"/>
<keyword evidence="1" id="KW-0862">Zinc</keyword>
<dbReference type="KEGG" id="saci:Sinac_0143"/>
<keyword evidence="1" id="KW-0863">Zinc-finger</keyword>
<dbReference type="PROSITE" id="PS50966">
    <property type="entry name" value="ZF_SWIM"/>
    <property type="match status" value="1"/>
</dbReference>
<evidence type="ECO:0000313" key="3">
    <source>
        <dbReference type="EMBL" id="AGA24601.1"/>
    </source>
</evidence>
<reference evidence="3 4" key="1">
    <citation type="submission" date="2012-02" db="EMBL/GenBank/DDBJ databases">
        <title>Complete sequence of chromosome of Singulisphaera acidiphila DSM 18658.</title>
        <authorList>
            <consortium name="US DOE Joint Genome Institute (JGI-PGF)"/>
            <person name="Lucas S."/>
            <person name="Copeland A."/>
            <person name="Lapidus A."/>
            <person name="Glavina del Rio T."/>
            <person name="Dalin E."/>
            <person name="Tice H."/>
            <person name="Bruce D."/>
            <person name="Goodwin L."/>
            <person name="Pitluck S."/>
            <person name="Peters L."/>
            <person name="Ovchinnikova G."/>
            <person name="Chertkov O."/>
            <person name="Kyrpides N."/>
            <person name="Mavromatis K."/>
            <person name="Ivanova N."/>
            <person name="Brettin T."/>
            <person name="Detter J.C."/>
            <person name="Han C."/>
            <person name="Larimer F."/>
            <person name="Land M."/>
            <person name="Hauser L."/>
            <person name="Markowitz V."/>
            <person name="Cheng J.-F."/>
            <person name="Hugenholtz P."/>
            <person name="Woyke T."/>
            <person name="Wu D."/>
            <person name="Tindall B."/>
            <person name="Pomrenke H."/>
            <person name="Brambilla E."/>
            <person name="Klenk H.-P."/>
            <person name="Eisen J.A."/>
        </authorList>
    </citation>
    <scope>NUCLEOTIDE SEQUENCE [LARGE SCALE GENOMIC DNA]</scope>
    <source>
        <strain evidence="4">ATCC BAA-1392 / DSM 18658 / VKM B-2454 / MOB10</strain>
    </source>
</reference>
<dbReference type="EMBL" id="CP003364">
    <property type="protein sequence ID" value="AGA24601.1"/>
    <property type="molecule type" value="Genomic_DNA"/>
</dbReference>
<sequence length="188" mass="20931">MPAPLRRKPSSLRDRDPSDPLRRVVELAQRARMILDVSTADLEAAEVTLGPFHPTSWHFRNALHEARRSWDRLRAEFGKATLEEALNQAPLTVLTLGAEGHDTPLAILIPIAGQTYRVQQVGGTELAPVQWRITRLTPPLDDGPYYACRLQDGSTQCDCAEWTYRIADVDNTPATCKHLAALTALGWI</sequence>